<evidence type="ECO:0008006" key="2">
    <source>
        <dbReference type="Google" id="ProtNLM"/>
    </source>
</evidence>
<protein>
    <recommendedName>
        <fullName evidence="2">Ubiquitin-activating enzyme E1 FCCH domain-containing protein</fullName>
    </recommendedName>
</protein>
<comment type="caution">
    <text evidence="1">The sequence shown here is derived from an EMBL/GenBank/DDBJ whole genome shotgun (WGS) entry which is preliminary data.</text>
</comment>
<dbReference type="EMBL" id="LAZR01010243">
    <property type="protein sequence ID" value="KKM68032.1"/>
    <property type="molecule type" value="Genomic_DNA"/>
</dbReference>
<accession>A0A0F9MFV8</accession>
<evidence type="ECO:0000313" key="1">
    <source>
        <dbReference type="EMBL" id="KKM68032.1"/>
    </source>
</evidence>
<sequence>MGTGGDFWNARNIEVKNTKAVTLSARVNAVVGQAVTHIVRPAGNPRFIAFQVLSNGFYVKPGYHPGRTFLDEDIAAATDRLTDTAHGFTAGDGPYQLTSAGPVLAGSPGVIISTLPELLTRDAGSWLDEGFAVNQTVTLGGSASNDGPLTITAVTALVITVAETLVAEGSQTDLTLTATGELPTGLDLLTDYFVGVIDANTYTLHTNHNDATKGQNLVDVSTPEMVLLTSVVIAAGPDGTFTRTVGSWLTEGFQVGDDIIVSGSASNNSDFTVTVVTDLVLSVSATLTAEGAQTDLVITAQFPGGIQTIAAMATANPSATNEDGQDAPLIDSTAGKGGEVGAVIAMPSQLTVAGDNAGSNMVYWFLP</sequence>
<dbReference type="AlphaFoldDB" id="A0A0F9MFV8"/>
<organism evidence="1">
    <name type="scientific">marine sediment metagenome</name>
    <dbReference type="NCBI Taxonomy" id="412755"/>
    <lineage>
        <taxon>unclassified sequences</taxon>
        <taxon>metagenomes</taxon>
        <taxon>ecological metagenomes</taxon>
    </lineage>
</organism>
<gene>
    <name evidence="1" type="ORF">LCGC14_1465010</name>
</gene>
<reference evidence="1" key="1">
    <citation type="journal article" date="2015" name="Nature">
        <title>Complex archaea that bridge the gap between prokaryotes and eukaryotes.</title>
        <authorList>
            <person name="Spang A."/>
            <person name="Saw J.H."/>
            <person name="Jorgensen S.L."/>
            <person name="Zaremba-Niedzwiedzka K."/>
            <person name="Martijn J."/>
            <person name="Lind A.E."/>
            <person name="van Eijk R."/>
            <person name="Schleper C."/>
            <person name="Guy L."/>
            <person name="Ettema T.J."/>
        </authorList>
    </citation>
    <scope>NUCLEOTIDE SEQUENCE</scope>
</reference>
<proteinExistence type="predicted"/>
<name>A0A0F9MFV8_9ZZZZ</name>